<sequence>MPTFAVSTFYRFIPLPECAALRAPLQHICDRHGIKGILLLAPEGLNATLAGVPERLETAVEEIRRHVGCPEFNVRTSFCDALPFLRMKVRLKAEIVTLGVPGTDPNARTGTLVEAEDWNVLLRDPAIPVIDVRNGFEHAIGTFAGAIDPGTASFGDFPTFVEEALDPKRHMAVAMFCTGGIRCEKASAYLLDQGFETVYQLKGGILSYLERVALQESLWQGDCFVFDGRVAVGAGLKTADVALCYGCRWPLTPADRASPHYVEGVSCARCADLRSPEQQAGARERHRQVGLADRRGLRHLGTVAQPTPNLERPAPTLTEVGCEAIATRGHAAPHGARGGGRNESR</sequence>
<dbReference type="RefSeq" id="WP_282583723.1">
    <property type="nucleotide sequence ID" value="NZ_JAMOIM010000002.1"/>
</dbReference>
<dbReference type="InterPro" id="IPR020936">
    <property type="entry name" value="TrhO"/>
</dbReference>
<keyword evidence="5" id="KW-1185">Reference proteome</keyword>
<dbReference type="EC" id="1.14.-.-" evidence="1"/>
<dbReference type="InterPro" id="IPR040503">
    <property type="entry name" value="TRHO_N"/>
</dbReference>
<name>A0AA41YRU4_9HYPH</name>
<evidence type="ECO:0000259" key="3">
    <source>
        <dbReference type="PROSITE" id="PS50206"/>
    </source>
</evidence>
<proteinExistence type="inferred from homology"/>
<keyword evidence="1" id="KW-0560">Oxidoreductase</keyword>
<dbReference type="PROSITE" id="PS50206">
    <property type="entry name" value="RHODANESE_3"/>
    <property type="match status" value="1"/>
</dbReference>
<comment type="similarity">
    <text evidence="1">Belongs to the TrhO family.</text>
</comment>
<dbReference type="Proteomes" id="UP001165667">
    <property type="component" value="Unassembled WGS sequence"/>
</dbReference>
<dbReference type="AlphaFoldDB" id="A0AA41YRU4"/>
<dbReference type="PANTHER" id="PTHR43268">
    <property type="entry name" value="THIOSULFATE SULFURTRANSFERASE/RHODANESE-LIKE DOMAIN-CONTAINING PROTEIN 2"/>
    <property type="match status" value="1"/>
</dbReference>
<gene>
    <name evidence="1" type="primary">trhO</name>
    <name evidence="4" type="ORF">M8523_04975</name>
</gene>
<comment type="function">
    <text evidence="1">Catalyzes oxygen-dependent 5-hydroxyuridine (ho5U) modification at position 34 in tRNAs.</text>
</comment>
<keyword evidence="1" id="KW-0819">tRNA processing</keyword>
<dbReference type="EMBL" id="JAMOIM010000002">
    <property type="protein sequence ID" value="MCW6507371.1"/>
    <property type="molecule type" value="Genomic_DNA"/>
</dbReference>
<evidence type="ECO:0000256" key="2">
    <source>
        <dbReference type="SAM" id="MobiDB-lite"/>
    </source>
</evidence>
<dbReference type="PANTHER" id="PTHR43268:SF3">
    <property type="entry name" value="RHODANESE-LIKE DOMAIN-CONTAINING PROTEIN 7-RELATED"/>
    <property type="match status" value="1"/>
</dbReference>
<dbReference type="InterPro" id="IPR001763">
    <property type="entry name" value="Rhodanese-like_dom"/>
</dbReference>
<feature type="domain" description="Rhodanese" evidence="3">
    <location>
        <begin position="123"/>
        <end position="217"/>
    </location>
</feature>
<dbReference type="Pfam" id="PF17773">
    <property type="entry name" value="UPF0176_N"/>
    <property type="match status" value="1"/>
</dbReference>
<dbReference type="CDD" id="cd01518">
    <property type="entry name" value="RHOD_YceA"/>
    <property type="match status" value="1"/>
</dbReference>
<evidence type="ECO:0000313" key="4">
    <source>
        <dbReference type="EMBL" id="MCW6507371.1"/>
    </source>
</evidence>
<feature type="region of interest" description="Disordered" evidence="2">
    <location>
        <begin position="326"/>
        <end position="345"/>
    </location>
</feature>
<comment type="caution">
    <text evidence="4">The sequence shown here is derived from an EMBL/GenBank/DDBJ whole genome shotgun (WGS) entry which is preliminary data.</text>
</comment>
<dbReference type="SMART" id="SM00450">
    <property type="entry name" value="RHOD"/>
    <property type="match status" value="1"/>
</dbReference>
<reference evidence="4" key="1">
    <citation type="submission" date="2022-05" db="EMBL/GenBank/DDBJ databases">
        <authorList>
            <person name="Pankratov T."/>
        </authorList>
    </citation>
    <scope>NUCLEOTIDE SEQUENCE</scope>
    <source>
        <strain evidence="4">BP6-180914</strain>
    </source>
</reference>
<dbReference type="GO" id="GO:0016705">
    <property type="term" value="F:oxidoreductase activity, acting on paired donors, with incorporation or reduction of molecular oxygen"/>
    <property type="evidence" value="ECO:0007669"/>
    <property type="project" value="UniProtKB-UniRule"/>
</dbReference>
<evidence type="ECO:0000256" key="1">
    <source>
        <dbReference type="HAMAP-Rule" id="MF_00469"/>
    </source>
</evidence>
<comment type="catalytic activity">
    <reaction evidence="1">
        <text>uridine(34) in tRNA + AH2 + O2 = 5-hydroxyuridine(34) in tRNA + A + H2O</text>
        <dbReference type="Rhea" id="RHEA:64224"/>
        <dbReference type="Rhea" id="RHEA-COMP:11727"/>
        <dbReference type="Rhea" id="RHEA-COMP:13381"/>
        <dbReference type="ChEBI" id="CHEBI:13193"/>
        <dbReference type="ChEBI" id="CHEBI:15377"/>
        <dbReference type="ChEBI" id="CHEBI:15379"/>
        <dbReference type="ChEBI" id="CHEBI:17499"/>
        <dbReference type="ChEBI" id="CHEBI:65315"/>
        <dbReference type="ChEBI" id="CHEBI:136877"/>
    </reaction>
</comment>
<dbReference type="Gene3D" id="3.40.250.10">
    <property type="entry name" value="Rhodanese-like domain"/>
    <property type="match status" value="1"/>
</dbReference>
<dbReference type="NCBIfam" id="NF001136">
    <property type="entry name" value="PRK00142.1-4"/>
    <property type="match status" value="1"/>
</dbReference>
<dbReference type="Gene3D" id="3.30.70.100">
    <property type="match status" value="1"/>
</dbReference>
<dbReference type="InterPro" id="IPR036873">
    <property type="entry name" value="Rhodanese-like_dom_sf"/>
</dbReference>
<protein>
    <recommendedName>
        <fullName evidence="1">tRNA uridine(34) hydroxylase</fullName>
        <ecNumber evidence="1">1.14.-.-</ecNumber>
    </recommendedName>
    <alternativeName>
        <fullName evidence="1">tRNA hydroxylation protein O</fullName>
    </alternativeName>
</protein>
<evidence type="ECO:0000313" key="5">
    <source>
        <dbReference type="Proteomes" id="UP001165667"/>
    </source>
</evidence>
<dbReference type="SUPFAM" id="SSF52821">
    <property type="entry name" value="Rhodanese/Cell cycle control phosphatase"/>
    <property type="match status" value="1"/>
</dbReference>
<dbReference type="Pfam" id="PF00581">
    <property type="entry name" value="Rhodanese"/>
    <property type="match status" value="1"/>
</dbReference>
<dbReference type="HAMAP" id="MF_00469">
    <property type="entry name" value="TrhO"/>
    <property type="match status" value="1"/>
</dbReference>
<organism evidence="4 5">
    <name type="scientific">Lichenifustis flavocetrariae</name>
    <dbReference type="NCBI Taxonomy" id="2949735"/>
    <lineage>
        <taxon>Bacteria</taxon>
        <taxon>Pseudomonadati</taxon>
        <taxon>Pseudomonadota</taxon>
        <taxon>Alphaproteobacteria</taxon>
        <taxon>Hyphomicrobiales</taxon>
        <taxon>Lichenihabitantaceae</taxon>
        <taxon>Lichenifustis</taxon>
    </lineage>
</organism>
<dbReference type="GO" id="GO:0006400">
    <property type="term" value="P:tRNA modification"/>
    <property type="evidence" value="ECO:0007669"/>
    <property type="project" value="UniProtKB-UniRule"/>
</dbReference>
<accession>A0AA41YRU4</accession>